<dbReference type="Pfam" id="PF00534">
    <property type="entry name" value="Glycos_transf_1"/>
    <property type="match status" value="1"/>
</dbReference>
<protein>
    <recommendedName>
        <fullName evidence="5">Glycosyl transferase family 1 domain-containing protein</fullName>
    </recommendedName>
</protein>
<accession>A0A2M8LAS6</accession>
<organism evidence="3 4">
    <name type="scientific">Candidatus Terrybacteria bacterium CG10_big_fil_rev_8_21_14_0_10_41_10</name>
    <dbReference type="NCBI Taxonomy" id="1975026"/>
    <lineage>
        <taxon>Bacteria</taxon>
        <taxon>Candidatus Terryibacteriota</taxon>
    </lineage>
</organism>
<dbReference type="PANTHER" id="PTHR12526">
    <property type="entry name" value="GLYCOSYLTRANSFERASE"/>
    <property type="match status" value="1"/>
</dbReference>
<dbReference type="InterPro" id="IPR001296">
    <property type="entry name" value="Glyco_trans_1"/>
</dbReference>
<dbReference type="CDD" id="cd03801">
    <property type="entry name" value="GT4_PimA-like"/>
    <property type="match status" value="1"/>
</dbReference>
<evidence type="ECO:0000259" key="1">
    <source>
        <dbReference type="Pfam" id="PF00534"/>
    </source>
</evidence>
<dbReference type="Pfam" id="PF13439">
    <property type="entry name" value="Glyco_transf_4"/>
    <property type="match status" value="1"/>
</dbReference>
<feature type="domain" description="Glycosyltransferase subfamily 4-like N-terminal" evidence="2">
    <location>
        <begin position="63"/>
        <end position="166"/>
    </location>
</feature>
<feature type="domain" description="Glycosyl transferase family 1" evidence="1">
    <location>
        <begin position="173"/>
        <end position="338"/>
    </location>
</feature>
<dbReference type="SUPFAM" id="SSF53756">
    <property type="entry name" value="UDP-Glycosyltransferase/glycogen phosphorylase"/>
    <property type="match status" value="1"/>
</dbReference>
<evidence type="ECO:0008006" key="5">
    <source>
        <dbReference type="Google" id="ProtNLM"/>
    </source>
</evidence>
<sequence length="369" mass="41718">MKILNLSLDKSILDKNSSLARRVIEYGNLVGGYIVVVPGRDYREIRLSEKVFAYDSGGSNKIFQLINIYRTAKKLLKQEKFDVITAQDQYYLALIGWFLARRFKIGLELQIHGFEKYSGLRKIIAKFITPRAVAIRCVSQRLKRQLISDFGIREDKITVAPIFVNLKNKISNLKSEKFKKDKFVFLTVGRLVPIKNISLQIKAMAKLAKGDSPLAEEVELWIVGDGPEKENLIRVADEQGVKDNIKFFGRRENVDDFYANADAFLLTSNSEGWGMVVVEAATHGLPIIMTDVGLAGEIIRNGESGIVIPVGNQAKLKEAMIRIIGDEDLRRRLAEGAQSAIEKMPSKEETLALYKKSWEKAMKMLEFRS</sequence>
<reference evidence="4" key="1">
    <citation type="submission" date="2017-09" db="EMBL/GenBank/DDBJ databases">
        <title>Depth-based differentiation of microbial function through sediment-hosted aquifers and enrichment of novel symbionts in the deep terrestrial subsurface.</title>
        <authorList>
            <person name="Probst A.J."/>
            <person name="Ladd B."/>
            <person name="Jarett J.K."/>
            <person name="Geller-Mcgrath D.E."/>
            <person name="Sieber C.M.K."/>
            <person name="Emerson J.B."/>
            <person name="Anantharaman K."/>
            <person name="Thomas B.C."/>
            <person name="Malmstrom R."/>
            <person name="Stieglmeier M."/>
            <person name="Klingl A."/>
            <person name="Woyke T."/>
            <person name="Ryan C.M."/>
            <person name="Banfield J.F."/>
        </authorList>
    </citation>
    <scope>NUCLEOTIDE SEQUENCE [LARGE SCALE GENOMIC DNA]</scope>
</reference>
<evidence type="ECO:0000313" key="3">
    <source>
        <dbReference type="EMBL" id="PJE73708.1"/>
    </source>
</evidence>
<name>A0A2M8LAS6_9BACT</name>
<dbReference type="PANTHER" id="PTHR12526:SF634">
    <property type="entry name" value="BLL3361 PROTEIN"/>
    <property type="match status" value="1"/>
</dbReference>
<gene>
    <name evidence="3" type="ORF">COV02_01060</name>
</gene>
<dbReference type="Gene3D" id="3.40.50.2000">
    <property type="entry name" value="Glycogen Phosphorylase B"/>
    <property type="match status" value="2"/>
</dbReference>
<evidence type="ECO:0000313" key="4">
    <source>
        <dbReference type="Proteomes" id="UP000230959"/>
    </source>
</evidence>
<dbReference type="InterPro" id="IPR028098">
    <property type="entry name" value="Glyco_trans_4-like_N"/>
</dbReference>
<proteinExistence type="predicted"/>
<dbReference type="EMBL" id="PFER01000017">
    <property type="protein sequence ID" value="PJE73708.1"/>
    <property type="molecule type" value="Genomic_DNA"/>
</dbReference>
<evidence type="ECO:0000259" key="2">
    <source>
        <dbReference type="Pfam" id="PF13439"/>
    </source>
</evidence>
<dbReference type="AlphaFoldDB" id="A0A2M8LAS6"/>
<dbReference type="GO" id="GO:0016757">
    <property type="term" value="F:glycosyltransferase activity"/>
    <property type="evidence" value="ECO:0007669"/>
    <property type="project" value="InterPro"/>
</dbReference>
<dbReference type="Proteomes" id="UP000230959">
    <property type="component" value="Unassembled WGS sequence"/>
</dbReference>
<comment type="caution">
    <text evidence="3">The sequence shown here is derived from an EMBL/GenBank/DDBJ whole genome shotgun (WGS) entry which is preliminary data.</text>
</comment>